<dbReference type="AlphaFoldDB" id="A0A8J5H4W3"/>
<name>A0A8J5H4W3_ZINOF</name>
<feature type="transmembrane region" description="Helical" evidence="1">
    <location>
        <begin position="49"/>
        <end position="66"/>
    </location>
</feature>
<feature type="chain" id="PRO_5035161093" evidence="2">
    <location>
        <begin position="26"/>
        <end position="67"/>
    </location>
</feature>
<dbReference type="Pfam" id="PF06376">
    <property type="entry name" value="AGP"/>
    <property type="match status" value="1"/>
</dbReference>
<evidence type="ECO:0000256" key="1">
    <source>
        <dbReference type="SAM" id="Phobius"/>
    </source>
</evidence>
<evidence type="ECO:0000256" key="2">
    <source>
        <dbReference type="SAM" id="SignalP"/>
    </source>
</evidence>
<keyword evidence="4" id="KW-1185">Reference proteome</keyword>
<evidence type="ECO:0000313" key="3">
    <source>
        <dbReference type="EMBL" id="KAG6516126.1"/>
    </source>
</evidence>
<feature type="signal peptide" evidence="2">
    <location>
        <begin position="1"/>
        <end position="25"/>
    </location>
</feature>
<sequence>MAAIRISSLILTYALIGLFLHPLLCQVSATTPTTKQVHAATSDGKAVDQSIAYVLMLIALLVTYLLH</sequence>
<dbReference type="Proteomes" id="UP000734854">
    <property type="component" value="Unassembled WGS sequence"/>
</dbReference>
<protein>
    <submittedName>
        <fullName evidence="3">Uncharacterized protein</fullName>
    </submittedName>
</protein>
<organism evidence="3 4">
    <name type="scientific">Zingiber officinale</name>
    <name type="common">Ginger</name>
    <name type="synonym">Amomum zingiber</name>
    <dbReference type="NCBI Taxonomy" id="94328"/>
    <lineage>
        <taxon>Eukaryota</taxon>
        <taxon>Viridiplantae</taxon>
        <taxon>Streptophyta</taxon>
        <taxon>Embryophyta</taxon>
        <taxon>Tracheophyta</taxon>
        <taxon>Spermatophyta</taxon>
        <taxon>Magnoliopsida</taxon>
        <taxon>Liliopsida</taxon>
        <taxon>Zingiberales</taxon>
        <taxon>Zingiberaceae</taxon>
        <taxon>Zingiber</taxon>
    </lineage>
</organism>
<dbReference type="EMBL" id="JACMSC010000007">
    <property type="protein sequence ID" value="KAG6516126.1"/>
    <property type="molecule type" value="Genomic_DNA"/>
</dbReference>
<keyword evidence="1" id="KW-1133">Transmembrane helix</keyword>
<proteinExistence type="predicted"/>
<keyword evidence="1" id="KW-0812">Transmembrane</keyword>
<accession>A0A8J5H4W3</accession>
<reference evidence="3 4" key="1">
    <citation type="submission" date="2020-08" db="EMBL/GenBank/DDBJ databases">
        <title>Plant Genome Project.</title>
        <authorList>
            <person name="Zhang R.-G."/>
        </authorList>
    </citation>
    <scope>NUCLEOTIDE SEQUENCE [LARGE SCALE GENOMIC DNA]</scope>
    <source>
        <tissue evidence="3">Rhizome</tissue>
    </source>
</reference>
<dbReference type="PANTHER" id="PTHR33374">
    <property type="entry name" value="ARABINOGALACTAN PROTEIN 20"/>
    <property type="match status" value="1"/>
</dbReference>
<keyword evidence="2" id="KW-0732">Signal</keyword>
<keyword evidence="1" id="KW-0472">Membrane</keyword>
<comment type="caution">
    <text evidence="3">The sequence shown here is derived from an EMBL/GenBank/DDBJ whole genome shotgun (WGS) entry which is preliminary data.</text>
</comment>
<gene>
    <name evidence="3" type="ORF">ZIOFF_026575</name>
</gene>
<evidence type="ECO:0000313" key="4">
    <source>
        <dbReference type="Proteomes" id="UP000734854"/>
    </source>
</evidence>
<dbReference type="InterPro" id="IPR009424">
    <property type="entry name" value="AGP16/20/22/41"/>
</dbReference>